<name>A0AAV0HU41_9ROSI</name>
<sequence>MGEISPAGNPPEGLAMADSSLTS</sequence>
<dbReference type="EMBL" id="CAMGYJ010000003">
    <property type="protein sequence ID" value="CAI0388842.1"/>
    <property type="molecule type" value="Genomic_DNA"/>
</dbReference>
<evidence type="ECO:0000313" key="3">
    <source>
        <dbReference type="Proteomes" id="UP001154282"/>
    </source>
</evidence>
<accession>A0AAV0HU41</accession>
<protein>
    <submittedName>
        <fullName evidence="2">Uncharacterized protein</fullName>
    </submittedName>
</protein>
<gene>
    <name evidence="2" type="ORF">LITE_LOCUS6000</name>
</gene>
<organism evidence="2 3">
    <name type="scientific">Linum tenue</name>
    <dbReference type="NCBI Taxonomy" id="586396"/>
    <lineage>
        <taxon>Eukaryota</taxon>
        <taxon>Viridiplantae</taxon>
        <taxon>Streptophyta</taxon>
        <taxon>Embryophyta</taxon>
        <taxon>Tracheophyta</taxon>
        <taxon>Spermatophyta</taxon>
        <taxon>Magnoliopsida</taxon>
        <taxon>eudicotyledons</taxon>
        <taxon>Gunneridae</taxon>
        <taxon>Pentapetalae</taxon>
        <taxon>rosids</taxon>
        <taxon>fabids</taxon>
        <taxon>Malpighiales</taxon>
        <taxon>Linaceae</taxon>
        <taxon>Linum</taxon>
    </lineage>
</organism>
<comment type="caution">
    <text evidence="2">The sequence shown here is derived from an EMBL/GenBank/DDBJ whole genome shotgun (WGS) entry which is preliminary data.</text>
</comment>
<feature type="region of interest" description="Disordered" evidence="1">
    <location>
        <begin position="1"/>
        <end position="23"/>
    </location>
</feature>
<evidence type="ECO:0000256" key="1">
    <source>
        <dbReference type="SAM" id="MobiDB-lite"/>
    </source>
</evidence>
<dbReference type="Proteomes" id="UP001154282">
    <property type="component" value="Unassembled WGS sequence"/>
</dbReference>
<keyword evidence="3" id="KW-1185">Reference proteome</keyword>
<evidence type="ECO:0000313" key="2">
    <source>
        <dbReference type="EMBL" id="CAI0388842.1"/>
    </source>
</evidence>
<reference evidence="2" key="1">
    <citation type="submission" date="2022-08" db="EMBL/GenBank/DDBJ databases">
        <authorList>
            <person name="Gutierrez-Valencia J."/>
        </authorList>
    </citation>
    <scope>NUCLEOTIDE SEQUENCE</scope>
</reference>
<proteinExistence type="predicted"/>
<dbReference type="AlphaFoldDB" id="A0AAV0HU41"/>